<organism evidence="15 16">
    <name type="scientific">Altererythrobacter xiamenensis</name>
    <dbReference type="NCBI Taxonomy" id="1316679"/>
    <lineage>
        <taxon>Bacteria</taxon>
        <taxon>Pseudomonadati</taxon>
        <taxon>Pseudomonadota</taxon>
        <taxon>Alphaproteobacteria</taxon>
        <taxon>Sphingomonadales</taxon>
        <taxon>Erythrobacteraceae</taxon>
        <taxon>Altererythrobacter</taxon>
    </lineage>
</organism>
<feature type="chain" id="PRO_5011008050" evidence="12">
    <location>
        <begin position="25"/>
        <end position="736"/>
    </location>
</feature>
<gene>
    <name evidence="15" type="ORF">SAMN06297468_2952</name>
</gene>
<keyword evidence="5 9" id="KW-0798">TonB box</keyword>
<evidence type="ECO:0000256" key="3">
    <source>
        <dbReference type="ARBA" id="ARBA00022452"/>
    </source>
</evidence>
<evidence type="ECO:0000256" key="1">
    <source>
        <dbReference type="ARBA" id="ARBA00004571"/>
    </source>
</evidence>
<evidence type="ECO:0000256" key="2">
    <source>
        <dbReference type="ARBA" id="ARBA00022448"/>
    </source>
</evidence>
<dbReference type="PROSITE" id="PS52016">
    <property type="entry name" value="TONB_DEPENDENT_REC_3"/>
    <property type="match status" value="1"/>
</dbReference>
<feature type="domain" description="TonB-dependent receptor-like beta-barrel" evidence="13">
    <location>
        <begin position="289"/>
        <end position="705"/>
    </location>
</feature>
<sequence length="736" mass="80129">MTRTSVFAVASTLAIALSHTPAYAQDAESEQQTPAQDHAEERAREGRAADRVDDDFHNRTLDYQNNIIVSAAGLAQLDILAGTSVFEADDIQENLAGQLGEVLVKLPGVSATSFSPGSSRPVLRGFQGERVRVLIDGLGSIDVSNTSVDHATTIDPLTAERIEVLRGPAVMLYGSQAIGGAVNVIDKRIPRRTPDEPIHFDGLLAVDDAYDKIEGGASIDLPVSSHLVVHFDGSYRETDDMSVAGFTVSDSLRAELLEEAAEEEAEGEFEEADELREAADQRGVLPNSATRTYTGNAGFSIFAGESNFGASVGFYDTRYGVPGRPGAGHHHGEEGEEGEEEGGEEEGEERVSIDLEQVRADFRGDIALGDGFFERLIMRAGYSDYTHTEFEGDEVGTTFDVQGIEARVELAQKDRGWWRGSIGSQYYYRDFFAEGAEAYVSPNVTDQYSLFTLQEFGNGPVQIEAAARFEATDVEAQTLGLARDFSTFSGAVGVIYETDDALRFGVNASRAERAPSAEELYSEGPHIATQAFEIGDPFLDTETALGLEAFVRGRIGGVQLSAAVYQSWFDNYIYLVDTGLEEDDLPVFQYLQDDAKYFGVEAEVSLPLYDTGDFALLADVRGDYIKAELDDGTPLPRIPPLSLLGALEAQTESFDARAEVQWFAEQDRVADFETPTSDFALVNLSLSWRPLAEESVTVLVGVDNVFDVTGRRHASFTKDFVPLAGRNAKASVRFSF</sequence>
<feature type="region of interest" description="Disordered" evidence="11">
    <location>
        <begin position="323"/>
        <end position="351"/>
    </location>
</feature>
<dbReference type="PANTHER" id="PTHR30069">
    <property type="entry name" value="TONB-DEPENDENT OUTER MEMBRANE RECEPTOR"/>
    <property type="match status" value="1"/>
</dbReference>
<feature type="region of interest" description="Disordered" evidence="11">
    <location>
        <begin position="23"/>
        <end position="52"/>
    </location>
</feature>
<evidence type="ECO:0000256" key="12">
    <source>
        <dbReference type="SAM" id="SignalP"/>
    </source>
</evidence>
<evidence type="ECO:0000256" key="5">
    <source>
        <dbReference type="ARBA" id="ARBA00023077"/>
    </source>
</evidence>
<evidence type="ECO:0000256" key="6">
    <source>
        <dbReference type="ARBA" id="ARBA00023136"/>
    </source>
</evidence>
<comment type="similarity">
    <text evidence="8 9">Belongs to the TonB-dependent receptor family.</text>
</comment>
<dbReference type="GO" id="GO:0009279">
    <property type="term" value="C:cell outer membrane"/>
    <property type="evidence" value="ECO:0007669"/>
    <property type="project" value="UniProtKB-SubCell"/>
</dbReference>
<keyword evidence="10" id="KW-0175">Coiled coil</keyword>
<dbReference type="GO" id="GO:0015344">
    <property type="term" value="F:siderophore uptake transmembrane transporter activity"/>
    <property type="evidence" value="ECO:0007669"/>
    <property type="project" value="TreeGrafter"/>
</dbReference>
<evidence type="ECO:0000256" key="4">
    <source>
        <dbReference type="ARBA" id="ARBA00022692"/>
    </source>
</evidence>
<dbReference type="RefSeq" id="WP_234990118.1">
    <property type="nucleotide sequence ID" value="NZ_FXWG01000004.1"/>
</dbReference>
<dbReference type="EMBL" id="FXWG01000004">
    <property type="protein sequence ID" value="SMQ75798.1"/>
    <property type="molecule type" value="Genomic_DNA"/>
</dbReference>
<name>A0A1Y6FLI9_9SPHN</name>
<feature type="compositionally biased region" description="Basic and acidic residues" evidence="11">
    <location>
        <begin position="37"/>
        <end position="52"/>
    </location>
</feature>
<comment type="subcellular location">
    <subcellularLocation>
        <location evidence="1 8">Cell outer membrane</location>
        <topology evidence="1 8">Multi-pass membrane protein</topology>
    </subcellularLocation>
</comment>
<evidence type="ECO:0000259" key="13">
    <source>
        <dbReference type="Pfam" id="PF00593"/>
    </source>
</evidence>
<dbReference type="Proteomes" id="UP000194420">
    <property type="component" value="Unassembled WGS sequence"/>
</dbReference>
<dbReference type="Gene3D" id="2.40.170.20">
    <property type="entry name" value="TonB-dependent receptor, beta-barrel domain"/>
    <property type="match status" value="1"/>
</dbReference>
<keyword evidence="12" id="KW-0732">Signal</keyword>
<feature type="domain" description="TonB-dependent receptor plug" evidence="14">
    <location>
        <begin position="78"/>
        <end position="181"/>
    </location>
</feature>
<dbReference type="Pfam" id="PF07715">
    <property type="entry name" value="Plug"/>
    <property type="match status" value="1"/>
</dbReference>
<keyword evidence="3 8" id="KW-1134">Transmembrane beta strand</keyword>
<evidence type="ECO:0000256" key="10">
    <source>
        <dbReference type="SAM" id="Coils"/>
    </source>
</evidence>
<evidence type="ECO:0000259" key="14">
    <source>
        <dbReference type="Pfam" id="PF07715"/>
    </source>
</evidence>
<dbReference type="InterPro" id="IPR012910">
    <property type="entry name" value="Plug_dom"/>
</dbReference>
<dbReference type="SUPFAM" id="SSF56935">
    <property type="entry name" value="Porins"/>
    <property type="match status" value="1"/>
</dbReference>
<keyword evidence="4 8" id="KW-0812">Transmembrane</keyword>
<keyword evidence="2 8" id="KW-0813">Transport</keyword>
<dbReference type="InterPro" id="IPR037066">
    <property type="entry name" value="Plug_dom_sf"/>
</dbReference>
<dbReference type="InterPro" id="IPR039426">
    <property type="entry name" value="TonB-dep_rcpt-like"/>
</dbReference>
<keyword evidence="6 8" id="KW-0472">Membrane</keyword>
<evidence type="ECO:0000256" key="8">
    <source>
        <dbReference type="PROSITE-ProRule" id="PRU01360"/>
    </source>
</evidence>
<proteinExistence type="inferred from homology"/>
<dbReference type="GO" id="GO:0044718">
    <property type="term" value="P:siderophore transmembrane transport"/>
    <property type="evidence" value="ECO:0007669"/>
    <property type="project" value="TreeGrafter"/>
</dbReference>
<feature type="signal peptide" evidence="12">
    <location>
        <begin position="1"/>
        <end position="24"/>
    </location>
</feature>
<reference evidence="16" key="1">
    <citation type="submission" date="2017-04" db="EMBL/GenBank/DDBJ databases">
        <authorList>
            <person name="Varghese N."/>
            <person name="Submissions S."/>
        </authorList>
    </citation>
    <scope>NUCLEOTIDE SEQUENCE [LARGE SCALE GENOMIC DNA]</scope>
</reference>
<dbReference type="Gene3D" id="2.170.130.10">
    <property type="entry name" value="TonB-dependent receptor, plug domain"/>
    <property type="match status" value="1"/>
</dbReference>
<dbReference type="Pfam" id="PF00593">
    <property type="entry name" value="TonB_dep_Rec_b-barrel"/>
    <property type="match status" value="1"/>
</dbReference>
<protein>
    <submittedName>
        <fullName evidence="15">Iron complex outermembrane recepter protein</fullName>
    </submittedName>
</protein>
<evidence type="ECO:0000313" key="15">
    <source>
        <dbReference type="EMBL" id="SMQ75798.1"/>
    </source>
</evidence>
<keyword evidence="16" id="KW-1185">Reference proteome</keyword>
<evidence type="ECO:0000256" key="9">
    <source>
        <dbReference type="RuleBase" id="RU003357"/>
    </source>
</evidence>
<feature type="coiled-coil region" evidence="10">
    <location>
        <begin position="253"/>
        <end position="282"/>
    </location>
</feature>
<keyword evidence="7 8" id="KW-0998">Cell outer membrane</keyword>
<dbReference type="AlphaFoldDB" id="A0A1Y6FLI9"/>
<evidence type="ECO:0000256" key="11">
    <source>
        <dbReference type="SAM" id="MobiDB-lite"/>
    </source>
</evidence>
<dbReference type="InterPro" id="IPR036942">
    <property type="entry name" value="Beta-barrel_TonB_sf"/>
</dbReference>
<dbReference type="InterPro" id="IPR000531">
    <property type="entry name" value="Beta-barrel_TonB"/>
</dbReference>
<dbReference type="PANTHER" id="PTHR30069:SF40">
    <property type="entry name" value="TONB-DEPENDENT RECEPTOR NMB0964-RELATED"/>
    <property type="match status" value="1"/>
</dbReference>
<accession>A0A1Y6FLI9</accession>
<evidence type="ECO:0000313" key="16">
    <source>
        <dbReference type="Proteomes" id="UP000194420"/>
    </source>
</evidence>
<evidence type="ECO:0000256" key="7">
    <source>
        <dbReference type="ARBA" id="ARBA00023237"/>
    </source>
</evidence>
<feature type="compositionally biased region" description="Acidic residues" evidence="11">
    <location>
        <begin position="334"/>
        <end position="348"/>
    </location>
</feature>